<dbReference type="EMBL" id="JAOQKC010000001">
    <property type="protein sequence ID" value="MCU6695297.1"/>
    <property type="molecule type" value="Genomic_DNA"/>
</dbReference>
<proteinExistence type="predicted"/>
<comment type="caution">
    <text evidence="1">The sequence shown here is derived from an EMBL/GenBank/DDBJ whole genome shotgun (WGS) entry which is preliminary data.</text>
</comment>
<evidence type="ECO:0000313" key="2">
    <source>
        <dbReference type="Proteomes" id="UP001652461"/>
    </source>
</evidence>
<reference evidence="1 2" key="1">
    <citation type="journal article" date="2021" name="ISME Commun">
        <title>Automated analysis of genomic sequences facilitates high-throughput and comprehensive description of bacteria.</title>
        <authorList>
            <person name="Hitch T.C.A."/>
        </authorList>
    </citation>
    <scope>NUCLEOTIDE SEQUENCE [LARGE SCALE GENOMIC DNA]</scope>
    <source>
        <strain evidence="1 2">Sanger_04</strain>
    </source>
</reference>
<evidence type="ECO:0000313" key="1">
    <source>
        <dbReference type="EMBL" id="MCU6695297.1"/>
    </source>
</evidence>
<accession>A0ABT2RSJ7</accession>
<dbReference type="InterPro" id="IPR052018">
    <property type="entry name" value="PHP_domain"/>
</dbReference>
<dbReference type="RefSeq" id="WP_262670561.1">
    <property type="nucleotide sequence ID" value="NZ_JAOQKC010000001.1"/>
</dbReference>
<dbReference type="Proteomes" id="UP001652461">
    <property type="component" value="Unassembled WGS sequence"/>
</dbReference>
<dbReference type="NCBIfam" id="NF038032">
    <property type="entry name" value="CehA_McbA_metalo"/>
    <property type="match status" value="1"/>
</dbReference>
<dbReference type="PANTHER" id="PTHR42924">
    <property type="entry name" value="EXONUCLEASE"/>
    <property type="match status" value="1"/>
</dbReference>
<keyword evidence="2" id="KW-1185">Reference proteome</keyword>
<gene>
    <name evidence="1" type="ORF">OCV63_00060</name>
</gene>
<protein>
    <submittedName>
        <fullName evidence="1">CehA/McbA family metallohydrolase</fullName>
    </submittedName>
</protein>
<dbReference type="Gene3D" id="3.20.20.140">
    <property type="entry name" value="Metal-dependent hydrolases"/>
    <property type="match status" value="1"/>
</dbReference>
<dbReference type="PANTHER" id="PTHR42924:SF3">
    <property type="entry name" value="POLYMERASE_HISTIDINOL PHOSPHATASE N-TERMINAL DOMAIN-CONTAINING PROTEIN"/>
    <property type="match status" value="1"/>
</dbReference>
<sequence>MTQTLKFVIGAGETARQEETFTVSSACSHLCFRYDLSKKYTFLVFLMIKDPSGKIRFLKQLGYSDPVIVLGKDGNDTTIGGVPGALPAGTWQMTVFVFAEHLKRLMGEKIQPFSVLVTEEAAVVTEPVGEQVWTPDYENYDWTAIRKKGKGWYQGDFHTHTRLSDGKETTENASRKAERMGLDFYTPTEHNAIHTGWPETSLLILPGIEITTLLGHANLFGITHMPRALERILEDKEEAALKADLEQIQQECRKEHWLFSINHPFLYIWKWLYGDLRLDGVHCLEIINDPTYEADPEAKAGKANQRAVALADLLWADGHRICAIGGSDSHNTLEERYPGATEPSVPGDPATFVYMEDLSAEHLLEGVRSCNCYVTRHCRIETGLLFGGQLPEDKEELPYRICLRGQKEKPEIFYLHNGKRVDCRVTGREDAWEAAGTVRLTEEAYQWIRFGAEAKDGGFLFYGNAITRGTGKQKLQTFGEAVKQL</sequence>
<name>A0ABT2RSJ7_9FIRM</name>
<dbReference type="InterPro" id="IPR016195">
    <property type="entry name" value="Pol/histidinol_Pase-like"/>
</dbReference>
<organism evidence="1 2">
    <name type="scientific">Laedolimicola ammoniilytica</name>
    <dbReference type="NCBI Taxonomy" id="2981771"/>
    <lineage>
        <taxon>Bacteria</taxon>
        <taxon>Bacillati</taxon>
        <taxon>Bacillota</taxon>
        <taxon>Clostridia</taxon>
        <taxon>Lachnospirales</taxon>
        <taxon>Lachnospiraceae</taxon>
        <taxon>Laedolimicola</taxon>
    </lineage>
</organism>
<dbReference type="CDD" id="cd07432">
    <property type="entry name" value="PHP_HisPPase"/>
    <property type="match status" value="1"/>
</dbReference>
<dbReference type="SUPFAM" id="SSF89550">
    <property type="entry name" value="PHP domain-like"/>
    <property type="match status" value="1"/>
</dbReference>